<keyword evidence="1" id="KW-0343">GTPase activation</keyword>
<organism evidence="8 9">
    <name type="scientific">Collybiopsis confluens</name>
    <dbReference type="NCBI Taxonomy" id="2823264"/>
    <lineage>
        <taxon>Eukaryota</taxon>
        <taxon>Fungi</taxon>
        <taxon>Dikarya</taxon>
        <taxon>Basidiomycota</taxon>
        <taxon>Agaricomycotina</taxon>
        <taxon>Agaricomycetes</taxon>
        <taxon>Agaricomycetidae</taxon>
        <taxon>Agaricales</taxon>
        <taxon>Marasmiineae</taxon>
        <taxon>Omphalotaceae</taxon>
        <taxon>Collybiopsis</taxon>
    </lineage>
</organism>
<keyword evidence="2" id="KW-0479">Metal-binding</keyword>
<sequence>MSRQDKATTDKHARTLRELVKTPDNKLCADCKRNDARWASWNIGVFVCIRCSGIHRSMGTHISKVKSVDLDVWTPEQMESVQKWGNRLANLYWEAHLKSGHIPPDHKIESFIRSKYEAKRWALEGPLPSDPSVLASGVASTASASSSPPPPPPIQQTRVDAPSRASHAQSSSISAIRTAAPTTSRHQLLSAGLVNRPPGVTPALQSQPQATQIAASSAAPAPAPAPQNDLFSLDFHAPPVRINTDNNTSNNASSEPKKDVKQDILSLFSPPSASVPGMNPGFGQFNSTGVSPSPWGSTAPAAASPLAAAHAPVTSMMGSNGTGMWGASSGWNAAPASASAVQNVWGNQSTTGYQQHPQQTQGQPTNLFASSNDIWGNSSSTTMMGGAGGPGQDPFGSFSMTASGSASATSAAAQQKKQDDAFGDIWGGFK</sequence>
<keyword evidence="9" id="KW-1185">Reference proteome</keyword>
<feature type="compositionally biased region" description="Low complexity" evidence="6">
    <location>
        <begin position="392"/>
        <end position="413"/>
    </location>
</feature>
<evidence type="ECO:0000313" key="8">
    <source>
        <dbReference type="EMBL" id="KAF5340415.1"/>
    </source>
</evidence>
<accession>A0A8H5CET1</accession>
<feature type="compositionally biased region" description="Low complexity" evidence="6">
    <location>
        <begin position="350"/>
        <end position="365"/>
    </location>
</feature>
<dbReference type="InterPro" id="IPR001164">
    <property type="entry name" value="ArfGAP_dom"/>
</dbReference>
<evidence type="ECO:0000256" key="1">
    <source>
        <dbReference type="ARBA" id="ARBA00022468"/>
    </source>
</evidence>
<feature type="compositionally biased region" description="Low complexity" evidence="6">
    <location>
        <begin position="243"/>
        <end position="254"/>
    </location>
</feature>
<evidence type="ECO:0000259" key="7">
    <source>
        <dbReference type="PROSITE" id="PS50115"/>
    </source>
</evidence>
<keyword evidence="3 5" id="KW-0863">Zinc-finger</keyword>
<dbReference type="InterPro" id="IPR044732">
    <property type="entry name" value="ArfGAP_SMAP1-like"/>
</dbReference>
<dbReference type="PRINTS" id="PR00405">
    <property type="entry name" value="REVINTRACTNG"/>
</dbReference>
<dbReference type="EMBL" id="JAACJN010000532">
    <property type="protein sequence ID" value="KAF5340415.1"/>
    <property type="molecule type" value="Genomic_DNA"/>
</dbReference>
<feature type="compositionally biased region" description="Low complexity" evidence="6">
    <location>
        <begin position="162"/>
        <end position="175"/>
    </location>
</feature>
<evidence type="ECO:0000256" key="6">
    <source>
        <dbReference type="SAM" id="MobiDB-lite"/>
    </source>
</evidence>
<evidence type="ECO:0000256" key="3">
    <source>
        <dbReference type="ARBA" id="ARBA00022771"/>
    </source>
</evidence>
<dbReference type="Pfam" id="PF01412">
    <property type="entry name" value="ArfGap"/>
    <property type="match status" value="1"/>
</dbReference>
<feature type="compositionally biased region" description="Low complexity" evidence="6">
    <location>
        <begin position="205"/>
        <end position="220"/>
    </location>
</feature>
<dbReference type="GO" id="GO:0005096">
    <property type="term" value="F:GTPase activator activity"/>
    <property type="evidence" value="ECO:0007669"/>
    <property type="project" value="UniProtKB-KW"/>
</dbReference>
<dbReference type="SMART" id="SM00105">
    <property type="entry name" value="ArfGap"/>
    <property type="match status" value="1"/>
</dbReference>
<evidence type="ECO:0000256" key="5">
    <source>
        <dbReference type="PROSITE-ProRule" id="PRU00288"/>
    </source>
</evidence>
<dbReference type="PANTHER" id="PTHR45705:SF14">
    <property type="entry name" value="ARF-GAP DOMAIN-CONTAINING PROTEIN"/>
    <property type="match status" value="1"/>
</dbReference>
<dbReference type="CDD" id="cd08839">
    <property type="entry name" value="ArfGap_SMAP"/>
    <property type="match status" value="1"/>
</dbReference>
<comment type="caution">
    <text evidence="8">The sequence shown here is derived from an EMBL/GenBank/DDBJ whole genome shotgun (WGS) entry which is preliminary data.</text>
</comment>
<evidence type="ECO:0000256" key="4">
    <source>
        <dbReference type="ARBA" id="ARBA00022833"/>
    </source>
</evidence>
<dbReference type="SUPFAM" id="SSF57863">
    <property type="entry name" value="ArfGap/RecO-like zinc finger"/>
    <property type="match status" value="1"/>
</dbReference>
<dbReference type="PROSITE" id="PS50115">
    <property type="entry name" value="ARFGAP"/>
    <property type="match status" value="1"/>
</dbReference>
<proteinExistence type="predicted"/>
<feature type="region of interest" description="Disordered" evidence="6">
    <location>
        <begin position="349"/>
        <end position="430"/>
    </location>
</feature>
<evidence type="ECO:0000256" key="2">
    <source>
        <dbReference type="ARBA" id="ARBA00022723"/>
    </source>
</evidence>
<dbReference type="Gene3D" id="1.10.220.150">
    <property type="entry name" value="Arf GTPase activating protein"/>
    <property type="match status" value="1"/>
</dbReference>
<dbReference type="GO" id="GO:0005737">
    <property type="term" value="C:cytoplasm"/>
    <property type="evidence" value="ECO:0007669"/>
    <property type="project" value="TreeGrafter"/>
</dbReference>
<keyword evidence="4" id="KW-0862">Zinc</keyword>
<dbReference type="InterPro" id="IPR038508">
    <property type="entry name" value="ArfGAP_dom_sf"/>
</dbReference>
<dbReference type="InterPro" id="IPR051718">
    <property type="entry name" value="ARF_GTPase-activating"/>
</dbReference>
<gene>
    <name evidence="8" type="ORF">D9757_014761</name>
</gene>
<feature type="compositionally biased region" description="Polar residues" evidence="6">
    <location>
        <begin position="284"/>
        <end position="296"/>
    </location>
</feature>
<protein>
    <recommendedName>
        <fullName evidence="7">Arf-GAP domain-containing protein</fullName>
    </recommendedName>
</protein>
<dbReference type="OrthoDB" id="10266696at2759"/>
<feature type="compositionally biased region" description="Polar residues" evidence="6">
    <location>
        <begin position="366"/>
        <end position="375"/>
    </location>
</feature>
<name>A0A8H5CET1_9AGAR</name>
<evidence type="ECO:0000313" key="9">
    <source>
        <dbReference type="Proteomes" id="UP000518752"/>
    </source>
</evidence>
<reference evidence="8 9" key="1">
    <citation type="journal article" date="2020" name="ISME J.">
        <title>Uncovering the hidden diversity of litter-decomposition mechanisms in mushroom-forming fungi.</title>
        <authorList>
            <person name="Floudas D."/>
            <person name="Bentzer J."/>
            <person name="Ahren D."/>
            <person name="Johansson T."/>
            <person name="Persson P."/>
            <person name="Tunlid A."/>
        </authorList>
    </citation>
    <scope>NUCLEOTIDE SEQUENCE [LARGE SCALE GENOMIC DNA]</scope>
    <source>
        <strain evidence="8 9">CBS 406.79</strain>
    </source>
</reference>
<dbReference type="InterPro" id="IPR037278">
    <property type="entry name" value="ARFGAP/RecO"/>
</dbReference>
<feature type="region of interest" description="Disordered" evidence="6">
    <location>
        <begin position="133"/>
        <end position="301"/>
    </location>
</feature>
<dbReference type="PANTHER" id="PTHR45705">
    <property type="entry name" value="FI20236P1"/>
    <property type="match status" value="1"/>
</dbReference>
<dbReference type="AlphaFoldDB" id="A0A8H5CET1"/>
<dbReference type="Proteomes" id="UP000518752">
    <property type="component" value="Unassembled WGS sequence"/>
</dbReference>
<feature type="compositionally biased region" description="Low complexity" evidence="6">
    <location>
        <begin position="135"/>
        <end position="146"/>
    </location>
</feature>
<feature type="domain" description="Arf-GAP" evidence="7">
    <location>
        <begin position="13"/>
        <end position="131"/>
    </location>
</feature>
<dbReference type="FunFam" id="1.10.220.150:FF:000009">
    <property type="entry name" value="stromal membrane-associated protein 1 isoform X1"/>
    <property type="match status" value="1"/>
</dbReference>
<dbReference type="GO" id="GO:0008270">
    <property type="term" value="F:zinc ion binding"/>
    <property type="evidence" value="ECO:0007669"/>
    <property type="project" value="UniProtKB-KW"/>
</dbReference>